<dbReference type="InterPro" id="IPR011650">
    <property type="entry name" value="Peptidase_M20_dimer"/>
</dbReference>
<dbReference type="InterPro" id="IPR002933">
    <property type="entry name" value="Peptidase_M20"/>
</dbReference>
<feature type="domain" description="Peptidase M20 dimerisation" evidence="3">
    <location>
        <begin position="198"/>
        <end position="312"/>
    </location>
</feature>
<keyword evidence="2" id="KW-0378">Hydrolase</keyword>
<dbReference type="AlphaFoldDB" id="A0AB34J9Q2"/>
<dbReference type="Pfam" id="PF07687">
    <property type="entry name" value="M20_dimer"/>
    <property type="match status" value="1"/>
</dbReference>
<organism evidence="4 5">
    <name type="scientific">Prymnesium parvum</name>
    <name type="common">Toxic golden alga</name>
    <dbReference type="NCBI Taxonomy" id="97485"/>
    <lineage>
        <taxon>Eukaryota</taxon>
        <taxon>Haptista</taxon>
        <taxon>Haptophyta</taxon>
        <taxon>Prymnesiophyceae</taxon>
        <taxon>Prymnesiales</taxon>
        <taxon>Prymnesiaceae</taxon>
        <taxon>Prymnesium</taxon>
    </lineage>
</organism>
<keyword evidence="5" id="KW-1185">Reference proteome</keyword>
<dbReference type="PANTHER" id="PTHR43808">
    <property type="entry name" value="ACETYLORNITHINE DEACETYLASE"/>
    <property type="match status" value="1"/>
</dbReference>
<dbReference type="SUPFAM" id="SSF55031">
    <property type="entry name" value="Bacterial exopeptidase dimerisation domain"/>
    <property type="match status" value="1"/>
</dbReference>
<evidence type="ECO:0000259" key="3">
    <source>
        <dbReference type="Pfam" id="PF07687"/>
    </source>
</evidence>
<dbReference type="Proteomes" id="UP001515480">
    <property type="component" value="Unassembled WGS sequence"/>
</dbReference>
<dbReference type="Pfam" id="PF01546">
    <property type="entry name" value="Peptidase_M20"/>
    <property type="match status" value="1"/>
</dbReference>
<evidence type="ECO:0000313" key="5">
    <source>
        <dbReference type="Proteomes" id="UP001515480"/>
    </source>
</evidence>
<evidence type="ECO:0000313" key="4">
    <source>
        <dbReference type="EMBL" id="KAL1515102.1"/>
    </source>
</evidence>
<keyword evidence="1" id="KW-0479">Metal-binding</keyword>
<dbReference type="GO" id="GO:0016787">
    <property type="term" value="F:hydrolase activity"/>
    <property type="evidence" value="ECO:0007669"/>
    <property type="project" value="UniProtKB-KW"/>
</dbReference>
<protein>
    <recommendedName>
        <fullName evidence="3">Peptidase M20 dimerisation domain-containing protein</fullName>
    </recommendedName>
</protein>
<accession>A0AB34J9Q2</accession>
<dbReference type="GO" id="GO:0046872">
    <property type="term" value="F:metal ion binding"/>
    <property type="evidence" value="ECO:0007669"/>
    <property type="project" value="UniProtKB-KW"/>
</dbReference>
<gene>
    <name evidence="4" type="ORF">AB1Y20_004165</name>
</gene>
<proteinExistence type="predicted"/>
<evidence type="ECO:0000256" key="1">
    <source>
        <dbReference type="ARBA" id="ARBA00022723"/>
    </source>
</evidence>
<dbReference type="Gene3D" id="3.40.630.10">
    <property type="entry name" value="Zn peptidases"/>
    <property type="match status" value="1"/>
</dbReference>
<name>A0AB34J9Q2_PRYPA</name>
<reference evidence="4 5" key="1">
    <citation type="journal article" date="2024" name="Science">
        <title>Giant polyketide synthase enzymes in the biosynthesis of giant marine polyether toxins.</title>
        <authorList>
            <person name="Fallon T.R."/>
            <person name="Shende V.V."/>
            <person name="Wierzbicki I.H."/>
            <person name="Pendleton A.L."/>
            <person name="Watervoot N.F."/>
            <person name="Auber R.P."/>
            <person name="Gonzalez D.J."/>
            <person name="Wisecaver J.H."/>
            <person name="Moore B.S."/>
        </authorList>
    </citation>
    <scope>NUCLEOTIDE SEQUENCE [LARGE SCALE GENOMIC DNA]</scope>
    <source>
        <strain evidence="4 5">12B1</strain>
    </source>
</reference>
<dbReference type="EMBL" id="JBGBPQ010000012">
    <property type="protein sequence ID" value="KAL1515102.1"/>
    <property type="molecule type" value="Genomic_DNA"/>
</dbReference>
<dbReference type="Gene3D" id="3.30.70.360">
    <property type="match status" value="1"/>
</dbReference>
<evidence type="ECO:0000256" key="2">
    <source>
        <dbReference type="ARBA" id="ARBA00022801"/>
    </source>
</evidence>
<dbReference type="SUPFAM" id="SSF53187">
    <property type="entry name" value="Zn-dependent exopeptidases"/>
    <property type="match status" value="1"/>
</dbReference>
<dbReference type="InterPro" id="IPR050072">
    <property type="entry name" value="Peptidase_M20A"/>
</dbReference>
<comment type="caution">
    <text evidence="4">The sequence shown here is derived from an EMBL/GenBank/DDBJ whole genome shotgun (WGS) entry which is preliminary data.</text>
</comment>
<sequence>MEVLQLDPQRYVALLSKLVGEAEKLQNNPAQGLYPQEALVARHVVEALAPYTLGQEGGVLKVEQVGFTEGRCNLIITYPGTEPGASVAFVGSHMDVVPANPETWQRDPFKLTVEGDNLYGRGTTDCLGHVALITELLLQLAITKPKLRRTVTAVFICNEENGVVEGIGVDQLMETGKMDHIKSGPVFWIDVADMHPCIGTAGSLTWTLKATGKLFHSGLPHKGINALELANAAVAELQTRFYKDFPGTEKEEEYNFATPSTMKPTQVQCAVGSLNQLPPWVEVSGDIRLTPFYEVEDVRKAVEAYVADLNANITSLPTFGPCSKYEIEGAKGSLELSWGAGYMEGIACSLSSDGHHALMAATEQVLGEAKAYSICGSLPLVRNLQRAGFDVQMTGYGKMSVYHADNEYCSLTDMSKGFDILIKLLTRLEGK</sequence>
<dbReference type="InterPro" id="IPR036264">
    <property type="entry name" value="Bact_exopeptidase_dim_dom"/>
</dbReference>
<dbReference type="PANTHER" id="PTHR43808:SF3">
    <property type="entry name" value="ACETYLORNITHINE DEACETYLASE"/>
    <property type="match status" value="1"/>
</dbReference>